<dbReference type="PANTHER" id="PTHR43591:SF10">
    <property type="entry name" value="ABC TRANSMEMBRANE TYPE-1 DOMAIN-CONTAINING PROTEIN-RELATED"/>
    <property type="match status" value="1"/>
</dbReference>
<dbReference type="AlphaFoldDB" id="A0A9P7Y8Y8"/>
<keyword evidence="2" id="KW-1185">Reference proteome</keyword>
<dbReference type="InterPro" id="IPR029063">
    <property type="entry name" value="SAM-dependent_MTases_sf"/>
</dbReference>
<keyword evidence="1" id="KW-0489">Methyltransferase</keyword>
<dbReference type="Pfam" id="PF13489">
    <property type="entry name" value="Methyltransf_23"/>
    <property type="match status" value="1"/>
</dbReference>
<dbReference type="GO" id="GO:0032259">
    <property type="term" value="P:methylation"/>
    <property type="evidence" value="ECO:0007669"/>
    <property type="project" value="UniProtKB-KW"/>
</dbReference>
<accession>A0A9P7Y8Y8</accession>
<comment type="caution">
    <text evidence="1">The sequence shown here is derived from an EMBL/GenBank/DDBJ whole genome shotgun (WGS) entry which is preliminary data.</text>
</comment>
<evidence type="ECO:0000313" key="2">
    <source>
        <dbReference type="Proteomes" id="UP000824998"/>
    </source>
</evidence>
<dbReference type="Gene3D" id="3.40.50.150">
    <property type="entry name" value="Vaccinia Virus protein VP39"/>
    <property type="match status" value="1"/>
</dbReference>
<sequence>MTFPTNDRAVSVNLVQDKYAAPPPEIQTSDDTIVDINDAGYETDSSNSSISTSLSLSVVDYPFENGRRYHKFREGRYCFPNDELEQEREDRIHELMVYLFNRLHFAPVGVNPKNILDLVTGTGMWAIEIGNRYPNANVLGVDLSAIQPEWVPPNVRFMVDDVESEWAQPRNHFDYINSRNMVLAVRSWPRLFRQALRDLKPGAWMEMQEFDHLPQSQYGSIPLNHPVSKYWDLLGSGLSCLGVNSKVTVFLADMMRDAGFQNVSSRILRIPIGEWPEDDLLKMVGRYFKSILIDGIQSMALRPLTRGLMWSREEVEVWLVEERRAYKDDLFYSHMPLHIISGQKPSL</sequence>
<proteinExistence type="predicted"/>
<evidence type="ECO:0000313" key="1">
    <source>
        <dbReference type="EMBL" id="KAG9229266.1"/>
    </source>
</evidence>
<dbReference type="Proteomes" id="UP000824998">
    <property type="component" value="Unassembled WGS sequence"/>
</dbReference>
<gene>
    <name evidence="1" type="ORF">BJ875DRAFT_500070</name>
</gene>
<keyword evidence="1" id="KW-0808">Transferase</keyword>
<dbReference type="EMBL" id="MU251794">
    <property type="protein sequence ID" value="KAG9229266.1"/>
    <property type="molecule type" value="Genomic_DNA"/>
</dbReference>
<dbReference type="PANTHER" id="PTHR43591">
    <property type="entry name" value="METHYLTRANSFERASE"/>
    <property type="match status" value="1"/>
</dbReference>
<dbReference type="OrthoDB" id="184880at2759"/>
<organism evidence="1 2">
    <name type="scientific">Amylocarpus encephaloides</name>
    <dbReference type="NCBI Taxonomy" id="45428"/>
    <lineage>
        <taxon>Eukaryota</taxon>
        <taxon>Fungi</taxon>
        <taxon>Dikarya</taxon>
        <taxon>Ascomycota</taxon>
        <taxon>Pezizomycotina</taxon>
        <taxon>Leotiomycetes</taxon>
        <taxon>Helotiales</taxon>
        <taxon>Helotiales incertae sedis</taxon>
        <taxon>Amylocarpus</taxon>
    </lineage>
</organism>
<protein>
    <submittedName>
        <fullName evidence="1">S-adenosyl-L-methionine-dependent methyltransferase</fullName>
    </submittedName>
</protein>
<reference evidence="1" key="1">
    <citation type="journal article" date="2021" name="IMA Fungus">
        <title>Genomic characterization of three marine fungi, including Emericellopsis atlantica sp. nov. with signatures of a generalist lifestyle and marine biomass degradation.</title>
        <authorList>
            <person name="Hagestad O.C."/>
            <person name="Hou L."/>
            <person name="Andersen J.H."/>
            <person name="Hansen E.H."/>
            <person name="Altermark B."/>
            <person name="Li C."/>
            <person name="Kuhnert E."/>
            <person name="Cox R.J."/>
            <person name="Crous P.W."/>
            <person name="Spatafora J.W."/>
            <person name="Lail K."/>
            <person name="Amirebrahimi M."/>
            <person name="Lipzen A."/>
            <person name="Pangilinan J."/>
            <person name="Andreopoulos W."/>
            <person name="Hayes R.D."/>
            <person name="Ng V."/>
            <person name="Grigoriev I.V."/>
            <person name="Jackson S.A."/>
            <person name="Sutton T.D.S."/>
            <person name="Dobson A.D.W."/>
            <person name="Rama T."/>
        </authorList>
    </citation>
    <scope>NUCLEOTIDE SEQUENCE</scope>
    <source>
        <strain evidence="1">TRa018bII</strain>
    </source>
</reference>
<dbReference type="SUPFAM" id="SSF53335">
    <property type="entry name" value="S-adenosyl-L-methionine-dependent methyltransferases"/>
    <property type="match status" value="1"/>
</dbReference>
<name>A0A9P7Y8Y8_9HELO</name>
<dbReference type="GO" id="GO:0008168">
    <property type="term" value="F:methyltransferase activity"/>
    <property type="evidence" value="ECO:0007669"/>
    <property type="project" value="UniProtKB-KW"/>
</dbReference>
<dbReference type="CDD" id="cd02440">
    <property type="entry name" value="AdoMet_MTases"/>
    <property type="match status" value="1"/>
</dbReference>